<dbReference type="Gene3D" id="3.30.1490.40">
    <property type="match status" value="1"/>
</dbReference>
<evidence type="ECO:0000259" key="2">
    <source>
        <dbReference type="PROSITE" id="PS50829"/>
    </source>
</evidence>
<feature type="compositionally biased region" description="Polar residues" evidence="1">
    <location>
        <begin position="624"/>
        <end position="638"/>
    </location>
</feature>
<accession>A0A804HWN8</accession>
<dbReference type="CDD" id="cd00072">
    <property type="entry name" value="GYF"/>
    <property type="match status" value="1"/>
</dbReference>
<feature type="domain" description="GYF" evidence="2">
    <location>
        <begin position="537"/>
        <end position="588"/>
    </location>
</feature>
<sequence>MASDNVDLPEDLLYTKSSEEAWAGNDSLAGKGSDEKNPLIGFLDAVKDQVTSENSIPLSPQWLYAKASDSKDTRPPNSASSGTLPDIIQKDMWRLDGSQDKKEWIRNASDVDFSRRWREEERETSLLGRKERKKEGDRETEYRKSDRRPDNILLRESADSRSSPSSDKFYEVPNRGTGNENRRDSKWSSRWGPEDKENEMRTEKKVDAEKEDSHVEKQFFIASFRPLSGSDSRDKWRPRHRQDVYSGGSSVIRAAPGFGLERVSTEDSNMGFARGRGRSDSVTGLQFGRSSAAGPIGATPVNKAEFRYPRGKLLDIYRKQKMTVIDATPVRFVEVPPITESSFVTPLAFVIPDAEEEVLLKDIWKGKVMSSEASSSWERMARDNKIGIGDGDKTLIEKKHARRGPFTNSEELNSDHEERKAVNTMINLVGFNGLTIKIADHEVFHDKPVSVSNITNSQINDGQIEVVNVDDESSHVDILKDIKLEGQDLTVSDFNAKLPDESYPLFDSSFVEAIPRINKLKSSKAEMNLSEQGTPEELSLFYMDPQGDIQGPFLGADIISWFEQGFFGTDLPVCLSDAPDGTPFQPLGEVMPHLKLEFHSGPDICSGEKSEPLDATRSDLESCIPSSHDTGGSSTTNNQRRALSWYSLDHHGKHDVPENEAFTDPNRNSLSFPSSGTPPGATGGHIFHDLTGRDAEVVLYKGRSMSDMGKQSGKFANDHIALSRSPNNHHYMVPEAGNTSFASEHIPRENNLDPFGLLWSELEGTQQKLPLSSNIAGSAENLIGNCDSSRNSFPFGLNQTQFNLISDFPIANNSLSKNYRRSNSLNIIPDMFDANNMSQIEAESSHFGLEQRLLFQQLQMKELQQQCLLAHQNAEFSGTLLDQVHGPMHQHHHVHQQPVEDLERMLKFQFEQLRHLDMLQQQHQLHQQQTQLHEHQIQLLQHRLHHEPQPQQSQQQMYLERLLHRQLLEAGFGTSNIDPHGINMFDQVRFRQQLLKESQQSHNLSLHHDSAIDQHIQANLGLNIQRQSHSGLLDILSHSSQRQVPPIEQQFLLGLQLDKLQAQLSSPASTKLSAMEEERHIGGVWSVGESGQFIRTALGPHQDFSARSSQSEFMQAAKGPLFEQRSHVQPNILFHERMQRGPYEQGSHPIDRLHMHAGTPGPNLELINALARVQGLDAHEHLNHLHTSGEVGQLPSSVHSHQNQIANDLTGASMDVSERHWFEPNRQLSADLMESHLKHLPIEAEKKRGISINHSVKDPNVWASFVGNDGSSGHELRDLLHQEMLLQSQQPLGVYSTPSSNEHGDSSWLYSQHGPEHSFNLDMDRVGLSGSMSEGSLFSEVRQPRNEQLINKNLEGSANDIESSRRPSLRSGSATLIEQKHFLSDTDYIEREKFVTSLGDASLQSFDFYNLKEVENRKMQGLKGSSRTQSALNMQDSGVMQAIGGGHEEVNVDKLFRHDLSSKAARGLSFYNYETGTDNAHIEGMGNNMISGDISKGDDNSFLADTCDPHSTSSIAGSDLASKKSAKAKNPTNGSSEGGCLNFGGNSTSHVSETSMSNKKDLRFRRTSSSSDADVAEPSFSDMLKSTKKTMPDPESLEVVSSGKSAKKKGKKGRQIDPSLLGFKVHSNRILMGEIQRPDD</sequence>
<feature type="region of interest" description="Disordered" evidence="1">
    <location>
        <begin position="654"/>
        <end position="688"/>
    </location>
</feature>
<dbReference type="InterPro" id="IPR003169">
    <property type="entry name" value="GYF"/>
</dbReference>
<dbReference type="OMA" id="SYGAMGE"/>
<keyword evidence="5" id="KW-1185">Reference proteome</keyword>
<dbReference type="InParanoid" id="A0A804HWN8"/>
<dbReference type="PANTHER" id="PTHR46992">
    <property type="entry name" value="GYF DOMAIN-CONTAINING PROTEIN"/>
    <property type="match status" value="1"/>
</dbReference>
<dbReference type="Pfam" id="PF02213">
    <property type="entry name" value="GYF"/>
    <property type="match status" value="1"/>
</dbReference>
<feature type="compositionally biased region" description="Polar residues" evidence="1">
    <location>
        <begin position="1544"/>
        <end position="1557"/>
    </location>
</feature>
<feature type="region of interest" description="Disordered" evidence="1">
    <location>
        <begin position="117"/>
        <end position="212"/>
    </location>
</feature>
<feature type="region of interest" description="Disordered" evidence="1">
    <location>
        <begin position="605"/>
        <end position="638"/>
    </location>
</feature>
<feature type="region of interest" description="Disordered" evidence="1">
    <location>
        <begin position="1513"/>
        <end position="1620"/>
    </location>
</feature>
<reference evidence="3" key="1">
    <citation type="submission" date="2021-03" db="EMBL/GenBank/DDBJ databases">
        <authorList>
            <consortium name="Genoscope - CEA"/>
            <person name="William W."/>
        </authorList>
    </citation>
    <scope>NUCLEOTIDE SEQUENCE</scope>
    <source>
        <strain evidence="3">Doubled-haploid Pahang</strain>
    </source>
</reference>
<dbReference type="SUPFAM" id="SSF55277">
    <property type="entry name" value="GYF domain"/>
    <property type="match status" value="1"/>
</dbReference>
<proteinExistence type="predicted"/>
<dbReference type="EMBL" id="HG996466">
    <property type="protein sequence ID" value="CAG1860204.1"/>
    <property type="molecule type" value="Genomic_DNA"/>
</dbReference>
<dbReference type="OrthoDB" id="6415790at2759"/>
<reference evidence="4" key="2">
    <citation type="submission" date="2021-05" db="UniProtKB">
        <authorList>
            <consortium name="EnsemblPlants"/>
        </authorList>
    </citation>
    <scope>IDENTIFICATION</scope>
    <source>
        <strain evidence="4">subsp. malaccensis</strain>
    </source>
</reference>
<dbReference type="Gramene" id="Ma01_t21140.2">
    <property type="protein sequence ID" value="Ma01_p21140.2"/>
    <property type="gene ID" value="Ma01_g21140"/>
</dbReference>
<dbReference type="Proteomes" id="UP000012960">
    <property type="component" value="Unplaced"/>
</dbReference>
<evidence type="ECO:0000313" key="3">
    <source>
        <dbReference type="EMBL" id="CAG1860204.1"/>
    </source>
</evidence>
<feature type="compositionally biased region" description="Basic and acidic residues" evidence="1">
    <location>
        <begin position="605"/>
        <end position="620"/>
    </location>
</feature>
<evidence type="ECO:0000313" key="5">
    <source>
        <dbReference type="Proteomes" id="UP000012960"/>
    </source>
</evidence>
<dbReference type="InterPro" id="IPR035445">
    <property type="entry name" value="GYF-like_dom_sf"/>
</dbReference>
<dbReference type="PROSITE" id="PS50829">
    <property type="entry name" value="GYF"/>
    <property type="match status" value="1"/>
</dbReference>
<organism evidence="4 5">
    <name type="scientific">Musa acuminata subsp. malaccensis</name>
    <name type="common">Wild banana</name>
    <name type="synonym">Musa malaccensis</name>
    <dbReference type="NCBI Taxonomy" id="214687"/>
    <lineage>
        <taxon>Eukaryota</taxon>
        <taxon>Viridiplantae</taxon>
        <taxon>Streptophyta</taxon>
        <taxon>Embryophyta</taxon>
        <taxon>Tracheophyta</taxon>
        <taxon>Spermatophyta</taxon>
        <taxon>Magnoliopsida</taxon>
        <taxon>Liliopsida</taxon>
        <taxon>Zingiberales</taxon>
        <taxon>Musaceae</taxon>
        <taxon>Musa</taxon>
    </lineage>
</organism>
<dbReference type="EnsemblPlants" id="Ma01_t21140.2">
    <property type="protein sequence ID" value="Ma01_p21140.2"/>
    <property type="gene ID" value="Ma01_g21140"/>
</dbReference>
<gene>
    <name evidence="3" type="ORF">GSMUA_305000.1</name>
</gene>
<evidence type="ECO:0000313" key="4">
    <source>
        <dbReference type="EnsemblPlants" id="Ma01_p21140.2"/>
    </source>
</evidence>
<feature type="region of interest" description="Disordered" evidence="1">
    <location>
        <begin position="67"/>
        <end position="88"/>
    </location>
</feature>
<name>A0A804HWN8_MUSAM</name>
<protein>
    <submittedName>
        <fullName evidence="3">(wild Malaysian banana) hypothetical protein</fullName>
    </submittedName>
</protein>
<dbReference type="PANTHER" id="PTHR46992:SF1">
    <property type="entry name" value="GYF DOMAIN-CONTAINING PROTEIN"/>
    <property type="match status" value="1"/>
</dbReference>
<feature type="compositionally biased region" description="Basic and acidic residues" evidence="1">
    <location>
        <begin position="133"/>
        <end position="150"/>
    </location>
</feature>
<evidence type="ECO:0000256" key="1">
    <source>
        <dbReference type="SAM" id="MobiDB-lite"/>
    </source>
</evidence>
<dbReference type="SMART" id="SM00444">
    <property type="entry name" value="GYF"/>
    <property type="match status" value="1"/>
</dbReference>
<feature type="compositionally biased region" description="Basic and acidic residues" evidence="1">
    <location>
        <begin position="180"/>
        <end position="212"/>
    </location>
</feature>